<dbReference type="KEGG" id="pye:A6J80_21640"/>
<dbReference type="AlphaFoldDB" id="A0A1V0GYF3"/>
<keyword evidence="1" id="KW-0614">Plasmid</keyword>
<organism evidence="1 2">
    <name type="scientific">Paracoccus yeei</name>
    <dbReference type="NCBI Taxonomy" id="147645"/>
    <lineage>
        <taxon>Bacteria</taxon>
        <taxon>Pseudomonadati</taxon>
        <taxon>Pseudomonadota</taxon>
        <taxon>Alphaproteobacteria</taxon>
        <taxon>Rhodobacterales</taxon>
        <taxon>Paracoccaceae</taxon>
        <taxon>Paracoccus</taxon>
    </lineage>
</organism>
<keyword evidence="2" id="KW-1185">Reference proteome</keyword>
<dbReference type="Proteomes" id="UP000191257">
    <property type="component" value="Plasmid unnamed4"/>
</dbReference>
<dbReference type="RefSeq" id="WP_080623166.1">
    <property type="nucleotide sequence ID" value="NZ_CAWMZI010000005.1"/>
</dbReference>
<geneLocation type="plasmid" evidence="1 2">
    <name>unnamed4</name>
</geneLocation>
<protein>
    <submittedName>
        <fullName evidence="1">Uncharacterized protein</fullName>
    </submittedName>
</protein>
<evidence type="ECO:0000313" key="2">
    <source>
        <dbReference type="Proteomes" id="UP000191257"/>
    </source>
</evidence>
<sequence length="88" mass="9797">MKANIRQVWTPTGANFFARVSGAYLENLLADLTGCDRDSSEFRAFTAAKKKDKASTLERLFTNAEAQALWKIDAGMKTRIDAWVPEGI</sequence>
<gene>
    <name evidence="1" type="ORF">A6J80_21640</name>
</gene>
<proteinExistence type="predicted"/>
<name>A0A1V0GYF3_9RHOB</name>
<evidence type="ECO:0000313" key="1">
    <source>
        <dbReference type="EMBL" id="ARC38895.1"/>
    </source>
</evidence>
<dbReference type="EMBL" id="CP020444">
    <property type="protein sequence ID" value="ARC38895.1"/>
    <property type="molecule type" value="Genomic_DNA"/>
</dbReference>
<accession>A0A1V0GYF3</accession>
<reference evidence="1" key="1">
    <citation type="submission" date="2017-12" db="EMBL/GenBank/DDBJ databases">
        <title>FDA dAtabase for Regulatory Grade micrObial Sequences (FDA-ARGOS): Supporting development and validation of Infectious Disease Dx tests.</title>
        <authorList>
            <person name="Campos J."/>
            <person name="Goldberg B."/>
            <person name="Tallon L."/>
            <person name="Sadzewicz L."/>
            <person name="Sengamalay N."/>
            <person name="Ott S."/>
            <person name="Godinez A."/>
            <person name="Nagaraj S."/>
            <person name="Vyas G."/>
            <person name="Aluvathingal J."/>
            <person name="Nadendla S."/>
            <person name="Geyer C."/>
            <person name="Nandy P."/>
            <person name="Hobson J."/>
            <person name="Sichtig H."/>
        </authorList>
    </citation>
    <scope>NUCLEOTIDE SEQUENCE</scope>
    <source>
        <strain evidence="1">FDAARGOS_252</strain>
        <plasmid evidence="1">unnamed4</plasmid>
    </source>
</reference>